<keyword evidence="5 6" id="KW-0408">Iron</keyword>
<name>A0ABW1L1C6_9BACL</name>
<sequence length="112" mass="11647">MNKKLLAAIFGSALMLAACGGGDDEATEPNDENGGEVVETQDAEKIVQGNCTSCHGGNLEGQGNFPSLTDVGSRLSQEEILKVIQEGKGAMPANIIEGAEAEVVAEWLSNKK</sequence>
<evidence type="ECO:0000256" key="4">
    <source>
        <dbReference type="ARBA" id="ARBA00022982"/>
    </source>
</evidence>
<keyword evidence="1" id="KW-0813">Transport</keyword>
<dbReference type="Proteomes" id="UP001596170">
    <property type="component" value="Unassembled WGS sequence"/>
</dbReference>
<keyword evidence="4" id="KW-0249">Electron transport</keyword>
<dbReference type="Pfam" id="PF13442">
    <property type="entry name" value="Cytochrome_CBB3"/>
    <property type="match status" value="1"/>
</dbReference>
<dbReference type="PANTHER" id="PTHR37823:SF4">
    <property type="entry name" value="MENAQUINOL-CYTOCHROME C REDUCTASE CYTOCHROME B_C SUBUNIT"/>
    <property type="match status" value="1"/>
</dbReference>
<dbReference type="RefSeq" id="WP_377732024.1">
    <property type="nucleotide sequence ID" value="NZ_JBHSRI010000002.1"/>
</dbReference>
<reference evidence="10" key="1">
    <citation type="journal article" date="2019" name="Int. J. Syst. Evol. Microbiol.">
        <title>The Global Catalogue of Microorganisms (GCM) 10K type strain sequencing project: providing services to taxonomists for standard genome sequencing and annotation.</title>
        <authorList>
            <consortium name="The Broad Institute Genomics Platform"/>
            <consortium name="The Broad Institute Genome Sequencing Center for Infectious Disease"/>
            <person name="Wu L."/>
            <person name="Ma J."/>
        </authorList>
    </citation>
    <scope>NUCLEOTIDE SEQUENCE [LARGE SCALE GENOMIC DNA]</scope>
    <source>
        <strain evidence="10">CCUG 54527</strain>
    </source>
</reference>
<evidence type="ECO:0000256" key="3">
    <source>
        <dbReference type="ARBA" id="ARBA00022723"/>
    </source>
</evidence>
<evidence type="ECO:0000256" key="5">
    <source>
        <dbReference type="ARBA" id="ARBA00023004"/>
    </source>
</evidence>
<feature type="domain" description="Cytochrome c" evidence="8">
    <location>
        <begin position="29"/>
        <end position="112"/>
    </location>
</feature>
<evidence type="ECO:0000313" key="9">
    <source>
        <dbReference type="EMBL" id="MFC6038026.1"/>
    </source>
</evidence>
<comment type="caution">
    <text evidence="9">The sequence shown here is derived from an EMBL/GenBank/DDBJ whole genome shotgun (WGS) entry which is preliminary data.</text>
</comment>
<dbReference type="EMBL" id="JBHSRI010000002">
    <property type="protein sequence ID" value="MFC6038026.1"/>
    <property type="molecule type" value="Genomic_DNA"/>
</dbReference>
<feature type="chain" id="PRO_5045810714" evidence="7">
    <location>
        <begin position="21"/>
        <end position="112"/>
    </location>
</feature>
<organism evidence="9 10">
    <name type="scientific">Paenisporosarcina macmurdoensis</name>
    <dbReference type="NCBI Taxonomy" id="212659"/>
    <lineage>
        <taxon>Bacteria</taxon>
        <taxon>Bacillati</taxon>
        <taxon>Bacillota</taxon>
        <taxon>Bacilli</taxon>
        <taxon>Bacillales</taxon>
        <taxon>Caryophanaceae</taxon>
        <taxon>Paenisporosarcina</taxon>
    </lineage>
</organism>
<dbReference type="NCBIfam" id="NF045774">
    <property type="entry name" value="cytochro_C551"/>
    <property type="match status" value="1"/>
</dbReference>
<evidence type="ECO:0000259" key="8">
    <source>
        <dbReference type="PROSITE" id="PS51007"/>
    </source>
</evidence>
<dbReference type="SUPFAM" id="SSF46626">
    <property type="entry name" value="Cytochrome c"/>
    <property type="match status" value="1"/>
</dbReference>
<dbReference type="PANTHER" id="PTHR37823">
    <property type="entry name" value="CYTOCHROME C-553-LIKE"/>
    <property type="match status" value="1"/>
</dbReference>
<feature type="signal peptide" evidence="7">
    <location>
        <begin position="1"/>
        <end position="20"/>
    </location>
</feature>
<gene>
    <name evidence="9" type="primary">cccB</name>
    <name evidence="9" type="ORF">ACFPYN_01035</name>
</gene>
<evidence type="ECO:0000256" key="2">
    <source>
        <dbReference type="ARBA" id="ARBA00022617"/>
    </source>
</evidence>
<dbReference type="InterPro" id="IPR051811">
    <property type="entry name" value="Cytochrome_c550/c551-like"/>
</dbReference>
<dbReference type="PROSITE" id="PS51257">
    <property type="entry name" value="PROKAR_LIPOPROTEIN"/>
    <property type="match status" value="1"/>
</dbReference>
<dbReference type="Gene3D" id="1.10.760.10">
    <property type="entry name" value="Cytochrome c-like domain"/>
    <property type="match status" value="1"/>
</dbReference>
<evidence type="ECO:0000256" key="6">
    <source>
        <dbReference type="PROSITE-ProRule" id="PRU00433"/>
    </source>
</evidence>
<accession>A0ABW1L1C6</accession>
<keyword evidence="2 6" id="KW-0349">Heme</keyword>
<keyword evidence="10" id="KW-1185">Reference proteome</keyword>
<keyword evidence="3 6" id="KW-0479">Metal-binding</keyword>
<protein>
    <submittedName>
        <fullName evidence="9">Cytochrome c551</fullName>
    </submittedName>
</protein>
<evidence type="ECO:0000256" key="7">
    <source>
        <dbReference type="SAM" id="SignalP"/>
    </source>
</evidence>
<dbReference type="PROSITE" id="PS51007">
    <property type="entry name" value="CYTC"/>
    <property type="match status" value="1"/>
</dbReference>
<evidence type="ECO:0000313" key="10">
    <source>
        <dbReference type="Proteomes" id="UP001596170"/>
    </source>
</evidence>
<dbReference type="InterPro" id="IPR012218">
    <property type="entry name" value="Cyt_c_BACSU-c550-type"/>
</dbReference>
<evidence type="ECO:0000256" key="1">
    <source>
        <dbReference type="ARBA" id="ARBA00022448"/>
    </source>
</evidence>
<keyword evidence="7" id="KW-0732">Signal</keyword>
<dbReference type="InterPro" id="IPR054782">
    <property type="entry name" value="Cytochro_C551"/>
</dbReference>
<dbReference type="InterPro" id="IPR036909">
    <property type="entry name" value="Cyt_c-like_dom_sf"/>
</dbReference>
<dbReference type="InterPro" id="IPR009056">
    <property type="entry name" value="Cyt_c-like_dom"/>
</dbReference>
<proteinExistence type="predicted"/>
<dbReference type="PIRSF" id="PIRSF000025">
    <property type="entry name" value="Cytc_Bsub_c550"/>
    <property type="match status" value="1"/>
</dbReference>